<dbReference type="EMBL" id="MN740257">
    <property type="protein sequence ID" value="QHT96445.1"/>
    <property type="molecule type" value="Genomic_DNA"/>
</dbReference>
<accession>A0A6C0IVH0</accession>
<sequence length="205" mass="23889">MIAIYIGAGVDIKPIKFLKYIKTFYYFDGQPFSEFGTMQSHNIMPNGMDGFSRPNFIPTLDENMESINMKLINKFDNTRIYSDGNQTVYYYTNTAIPDHYEEIKNTIKNFDTLIVAGHDPDSMFLDATINKIHFIGFEGTCYHYENESCDVPDGITNKLHVGEITNRFNKYTYINNKGVQSSFDDWGSYYNFYFNLDFLRKSKLI</sequence>
<protein>
    <submittedName>
        <fullName evidence="1">Uncharacterized protein</fullName>
    </submittedName>
</protein>
<dbReference type="AlphaFoldDB" id="A0A6C0IVH0"/>
<proteinExistence type="predicted"/>
<reference evidence="1" key="1">
    <citation type="journal article" date="2020" name="Nature">
        <title>Giant virus diversity and host interactions through global metagenomics.</title>
        <authorList>
            <person name="Schulz F."/>
            <person name="Roux S."/>
            <person name="Paez-Espino D."/>
            <person name="Jungbluth S."/>
            <person name="Walsh D.A."/>
            <person name="Denef V.J."/>
            <person name="McMahon K.D."/>
            <person name="Konstantinidis K.T."/>
            <person name="Eloe-Fadrosh E.A."/>
            <person name="Kyrpides N.C."/>
            <person name="Woyke T."/>
        </authorList>
    </citation>
    <scope>NUCLEOTIDE SEQUENCE</scope>
    <source>
        <strain evidence="1">GVMAG-M-3300024302-11</strain>
    </source>
</reference>
<name>A0A6C0IVH0_9ZZZZ</name>
<organism evidence="1">
    <name type="scientific">viral metagenome</name>
    <dbReference type="NCBI Taxonomy" id="1070528"/>
    <lineage>
        <taxon>unclassified sequences</taxon>
        <taxon>metagenomes</taxon>
        <taxon>organismal metagenomes</taxon>
    </lineage>
</organism>
<evidence type="ECO:0000313" key="1">
    <source>
        <dbReference type="EMBL" id="QHT96445.1"/>
    </source>
</evidence>